<name>A0A1D1ZP34_AUXPR</name>
<evidence type="ECO:0000259" key="6">
    <source>
        <dbReference type="PROSITE" id="PS00486"/>
    </source>
</evidence>
<dbReference type="GO" id="GO:0140664">
    <property type="term" value="F:ATP-dependent DNA damage sensor activity"/>
    <property type="evidence" value="ECO:0007669"/>
    <property type="project" value="InterPro"/>
</dbReference>
<keyword evidence="1" id="KW-0547">Nucleotide-binding</keyword>
<dbReference type="InterPro" id="IPR007696">
    <property type="entry name" value="DNA_mismatch_repair_MutS_core"/>
</dbReference>
<keyword evidence="3" id="KW-0238">DNA-binding</keyword>
<dbReference type="EMBL" id="GDKF01009878">
    <property type="protein sequence ID" value="JAT68744.1"/>
    <property type="molecule type" value="Transcribed_RNA"/>
</dbReference>
<dbReference type="InterPro" id="IPR000432">
    <property type="entry name" value="DNA_mismatch_repair_MutS_C"/>
</dbReference>
<evidence type="ECO:0000256" key="3">
    <source>
        <dbReference type="ARBA" id="ARBA00023125"/>
    </source>
</evidence>
<evidence type="ECO:0000256" key="2">
    <source>
        <dbReference type="ARBA" id="ARBA00022840"/>
    </source>
</evidence>
<dbReference type="GO" id="GO:0005524">
    <property type="term" value="F:ATP binding"/>
    <property type="evidence" value="ECO:0007669"/>
    <property type="project" value="UniProtKB-KW"/>
</dbReference>
<organism evidence="7">
    <name type="scientific">Auxenochlorella protothecoides</name>
    <name type="common">Green microalga</name>
    <name type="synonym">Chlorella protothecoides</name>
    <dbReference type="NCBI Taxonomy" id="3075"/>
    <lineage>
        <taxon>Eukaryota</taxon>
        <taxon>Viridiplantae</taxon>
        <taxon>Chlorophyta</taxon>
        <taxon>core chlorophytes</taxon>
        <taxon>Trebouxiophyceae</taxon>
        <taxon>Chlorellales</taxon>
        <taxon>Chlorellaceae</taxon>
        <taxon>Auxenochlorella</taxon>
    </lineage>
</organism>
<dbReference type="Pfam" id="PF00488">
    <property type="entry name" value="MutS_V"/>
    <property type="match status" value="1"/>
</dbReference>
<dbReference type="AlphaFoldDB" id="A0A1D1ZP34"/>
<dbReference type="SMART" id="SM00534">
    <property type="entry name" value="MUTSac"/>
    <property type="match status" value="1"/>
</dbReference>
<dbReference type="InterPro" id="IPR005747">
    <property type="entry name" value="MutS2"/>
</dbReference>
<dbReference type="PANTHER" id="PTHR48466:SF2">
    <property type="entry name" value="OS10G0509000 PROTEIN"/>
    <property type="match status" value="1"/>
</dbReference>
<keyword evidence="2" id="KW-0067">ATP-binding</keyword>
<protein>
    <recommendedName>
        <fullName evidence="6">DNA mismatch repair proteins mutS family domain-containing protein</fullName>
    </recommendedName>
</protein>
<dbReference type="GO" id="GO:0004519">
    <property type="term" value="F:endonuclease activity"/>
    <property type="evidence" value="ECO:0007669"/>
    <property type="project" value="InterPro"/>
</dbReference>
<dbReference type="InterPro" id="IPR045076">
    <property type="entry name" value="MutS"/>
</dbReference>
<reference evidence="7" key="1">
    <citation type="submission" date="2015-08" db="EMBL/GenBank/DDBJ databases">
        <authorList>
            <person name="Babu N.S."/>
            <person name="Beckwith C.J."/>
            <person name="Beseler K.G."/>
            <person name="Brison A."/>
            <person name="Carone J.V."/>
            <person name="Caskin T.P."/>
            <person name="Diamond M."/>
            <person name="Durham M.E."/>
            <person name="Foxe J.M."/>
            <person name="Go M."/>
            <person name="Henderson B.A."/>
            <person name="Jones I.B."/>
            <person name="McGettigan J.A."/>
            <person name="Micheletti S.J."/>
            <person name="Nasrallah M.E."/>
            <person name="Ortiz D."/>
            <person name="Piller C.R."/>
            <person name="Privatt S.R."/>
            <person name="Schneider S.L."/>
            <person name="Sharp S."/>
            <person name="Smith T.C."/>
            <person name="Stanton J.D."/>
            <person name="Ullery H.E."/>
            <person name="Wilson R.J."/>
            <person name="Serrano M.G."/>
            <person name="Buck G."/>
            <person name="Lee V."/>
            <person name="Wang Y."/>
            <person name="Carvalho R."/>
            <person name="Voegtly L."/>
            <person name="Shi R."/>
            <person name="Duckworth R."/>
            <person name="Johnson A."/>
            <person name="Loviza R."/>
            <person name="Walstead R."/>
            <person name="Shah Z."/>
            <person name="Kiflezghi M."/>
            <person name="Wade K."/>
            <person name="Ball S.L."/>
            <person name="Bradley K.W."/>
            <person name="Asai D.J."/>
            <person name="Bowman C.A."/>
            <person name="Russell D.A."/>
            <person name="Pope W.H."/>
            <person name="Jacobs-Sera D."/>
            <person name="Hendrix R.W."/>
            <person name="Hatfull G.F."/>
        </authorList>
    </citation>
    <scope>NUCLEOTIDE SEQUENCE</scope>
</reference>
<evidence type="ECO:0000256" key="4">
    <source>
        <dbReference type="SAM" id="Coils"/>
    </source>
</evidence>
<dbReference type="GO" id="GO:0016887">
    <property type="term" value="F:ATP hydrolysis activity"/>
    <property type="evidence" value="ECO:0007669"/>
    <property type="project" value="InterPro"/>
</dbReference>
<dbReference type="SUPFAM" id="SSF52540">
    <property type="entry name" value="P-loop containing nucleoside triphosphate hydrolases"/>
    <property type="match status" value="1"/>
</dbReference>
<dbReference type="PANTHER" id="PTHR48466">
    <property type="entry name" value="OS10G0509000 PROTEIN-RELATED"/>
    <property type="match status" value="1"/>
</dbReference>
<keyword evidence="4" id="KW-0175">Coiled coil</keyword>
<dbReference type="GO" id="GO:0006298">
    <property type="term" value="P:mismatch repair"/>
    <property type="evidence" value="ECO:0007669"/>
    <property type="project" value="InterPro"/>
</dbReference>
<dbReference type="PROSITE" id="PS00486">
    <property type="entry name" value="DNA_MISMATCH_REPAIR_2"/>
    <property type="match status" value="1"/>
</dbReference>
<dbReference type="SMART" id="SM00533">
    <property type="entry name" value="MUTSd"/>
    <property type="match status" value="1"/>
</dbReference>
<accession>A0A1D1ZP34</accession>
<gene>
    <name evidence="7" type="ORF">g.52093</name>
</gene>
<evidence type="ECO:0000256" key="1">
    <source>
        <dbReference type="ARBA" id="ARBA00022741"/>
    </source>
</evidence>
<feature type="domain" description="DNA mismatch repair proteins mutS family" evidence="6">
    <location>
        <begin position="554"/>
        <end position="570"/>
    </location>
</feature>
<evidence type="ECO:0000256" key="5">
    <source>
        <dbReference type="SAM" id="MobiDB-lite"/>
    </source>
</evidence>
<evidence type="ECO:0000313" key="7">
    <source>
        <dbReference type="EMBL" id="JAT68744.1"/>
    </source>
</evidence>
<dbReference type="InterPro" id="IPR036187">
    <property type="entry name" value="DNA_mismatch_repair_MutS_sf"/>
</dbReference>
<proteinExistence type="predicted"/>
<dbReference type="InterPro" id="IPR027417">
    <property type="entry name" value="P-loop_NTPase"/>
</dbReference>
<dbReference type="GO" id="GO:0045910">
    <property type="term" value="P:negative regulation of DNA recombination"/>
    <property type="evidence" value="ECO:0007669"/>
    <property type="project" value="InterPro"/>
</dbReference>
<dbReference type="Gene3D" id="3.40.50.300">
    <property type="entry name" value="P-loop containing nucleotide triphosphate hydrolases"/>
    <property type="match status" value="1"/>
</dbReference>
<feature type="region of interest" description="Disordered" evidence="5">
    <location>
        <begin position="442"/>
        <end position="462"/>
    </location>
</feature>
<sequence>MLQCVTHNTRMGAVTPGARHQGMHRMAASSMPPRGAAARVDRAPWANAGWHGARPHHPGRTPVVRSAAQVTSEGTALSALKSSPLTKHDLVLDSLAMLGWQEVCVQVGRFCRTPMGMEAAHGPHGLALGSSREVSERLLRETEQALHLTTPLSGVSDYLDAVEGAGAGLVLSVDALGALLQTLQLAEAARDGLTAQKDARPDLAAYGPALRLTELLHPLTLAVRPGVPDLLDSASAELGAVREAARRAAAELDHAATAWARRLHASGVAERPLVVQRRDRACCPVRRARKGDLPRGSLTLALSASGATAYMEPAELVPLNNAIAALAGREEEEVAAVLASLSRQVARHAGALLAARDALCALDLASARAAHARWLGAQRPTFGAGVELEGMRHPALLGVSLGHASGGVEAGAEGARGADKGAATRSAGAIAAAAASDASVAPNGCEEASSASPTPSLPPPPVPIGLHIPPASRVAAITGPNTGGKTAALKTLGLACLMARAGLFLPAGPGPRLPFFEAVLADVGDGQGLGAGLSTFSAHMRRVAGACAGAGPSSLVLLDELGSGTEPSEGAAIATATLTWLAGRAGLTLVTTHHTAVRALATSRDDFCCAAVGFDGSTLHPTYSLTWGVAGPSMALSIAQGLGFDPDILAAARDRLAGGGASASSAAQGPARQSLRGLAEEVGGLREERAAAERALEAALRERATAEAELLACEREAANVEERMAQEAAADEAELKARIRTMLHEARTGFLDGKAARRELTQMRGRLQPAREKQPPGAPNPRAAPVVRVGDIVAVAQLKGATGMVVKVAGDVLTVRAGALRVQVRAADVWQAGQAAAKKR</sequence>
<feature type="coiled-coil region" evidence="4">
    <location>
        <begin position="675"/>
        <end position="730"/>
    </location>
</feature>
<dbReference type="NCBIfam" id="TIGR01069">
    <property type="entry name" value="mutS2"/>
    <property type="match status" value="1"/>
</dbReference>
<dbReference type="PIRSF" id="PIRSF005814">
    <property type="entry name" value="MutS_YshD"/>
    <property type="match status" value="1"/>
</dbReference>
<dbReference type="SUPFAM" id="SSF48334">
    <property type="entry name" value="DNA repair protein MutS, domain III"/>
    <property type="match status" value="1"/>
</dbReference>
<dbReference type="GO" id="GO:0030983">
    <property type="term" value="F:mismatched DNA binding"/>
    <property type="evidence" value="ECO:0007669"/>
    <property type="project" value="InterPro"/>
</dbReference>